<gene>
    <name evidence="2" type="ORF">Aru02nite_65180</name>
</gene>
<comment type="caution">
    <text evidence="2">The sequence shown here is derived from an EMBL/GenBank/DDBJ whole genome shotgun (WGS) entry which is preliminary data.</text>
</comment>
<keyword evidence="1" id="KW-0812">Transmembrane</keyword>
<dbReference type="EMBL" id="BOMB01000045">
    <property type="protein sequence ID" value="GID15629.1"/>
    <property type="molecule type" value="Genomic_DNA"/>
</dbReference>
<name>A0A8J3NH63_9ACTN</name>
<sequence>MGDEVRSWWRRPVAWVAAAVVLAAVAVLVGWRVGHGNSGLTARGEKNRKVFTSAALADFARPWLNDLDACGKVGRTEIEARGAVEAVTCHGPVGAGTGTGPVTVTFRRYDSVLDRNKAIDVPKVTMSARPVDNSTIGNGDTMIVWAVPNDPDAHAADVYLIYWDVPGKPLSAELDAMQGPKTPARRPLEAYWWAHQPTRS</sequence>
<organism evidence="2 3">
    <name type="scientific">Actinocatenispora rupis</name>
    <dbReference type="NCBI Taxonomy" id="519421"/>
    <lineage>
        <taxon>Bacteria</taxon>
        <taxon>Bacillati</taxon>
        <taxon>Actinomycetota</taxon>
        <taxon>Actinomycetes</taxon>
        <taxon>Micromonosporales</taxon>
        <taxon>Micromonosporaceae</taxon>
        <taxon>Actinocatenispora</taxon>
    </lineage>
</organism>
<keyword evidence="3" id="KW-1185">Reference proteome</keyword>
<feature type="transmembrane region" description="Helical" evidence="1">
    <location>
        <begin position="12"/>
        <end position="33"/>
    </location>
</feature>
<keyword evidence="1" id="KW-1133">Transmembrane helix</keyword>
<dbReference type="RefSeq" id="WP_203664019.1">
    <property type="nucleotide sequence ID" value="NZ_BAAAZM010000001.1"/>
</dbReference>
<keyword evidence="1" id="KW-0472">Membrane</keyword>
<reference evidence="2" key="1">
    <citation type="submission" date="2021-01" db="EMBL/GenBank/DDBJ databases">
        <title>Whole genome shotgun sequence of Actinocatenispora rupis NBRC 107355.</title>
        <authorList>
            <person name="Komaki H."/>
            <person name="Tamura T."/>
        </authorList>
    </citation>
    <scope>NUCLEOTIDE SEQUENCE</scope>
    <source>
        <strain evidence="2">NBRC 107355</strain>
    </source>
</reference>
<accession>A0A8J3NH63</accession>
<evidence type="ECO:0000313" key="3">
    <source>
        <dbReference type="Proteomes" id="UP000612808"/>
    </source>
</evidence>
<proteinExistence type="predicted"/>
<dbReference type="Proteomes" id="UP000612808">
    <property type="component" value="Unassembled WGS sequence"/>
</dbReference>
<dbReference type="AlphaFoldDB" id="A0A8J3NH63"/>
<protein>
    <submittedName>
        <fullName evidence="2">Uncharacterized protein</fullName>
    </submittedName>
</protein>
<evidence type="ECO:0000313" key="2">
    <source>
        <dbReference type="EMBL" id="GID15629.1"/>
    </source>
</evidence>
<evidence type="ECO:0000256" key="1">
    <source>
        <dbReference type="SAM" id="Phobius"/>
    </source>
</evidence>